<proteinExistence type="predicted"/>
<gene>
    <name evidence="1" type="ORF">KIMC2_12240</name>
</gene>
<evidence type="ECO:0000313" key="1">
    <source>
        <dbReference type="EMBL" id="BDR56662.1"/>
    </source>
</evidence>
<name>A0AAU9CRU0_9LACO</name>
<dbReference type="AlphaFoldDB" id="A0AAU9CRU0"/>
<dbReference type="KEGG" id="xak:KIMC2_12240"/>
<accession>A0AAU9CRU0</accession>
<dbReference type="RefSeq" id="WP_317694993.1">
    <property type="nucleotide sequence ID" value="NZ_AP026801.1"/>
</dbReference>
<keyword evidence="2" id="KW-1185">Reference proteome</keyword>
<evidence type="ECO:0000313" key="2">
    <source>
        <dbReference type="Proteomes" id="UP001321804"/>
    </source>
</evidence>
<dbReference type="Proteomes" id="UP001321804">
    <property type="component" value="Chromosome"/>
</dbReference>
<dbReference type="EMBL" id="AP026801">
    <property type="protein sequence ID" value="BDR56662.1"/>
    <property type="molecule type" value="Genomic_DNA"/>
</dbReference>
<reference evidence="1 2" key="1">
    <citation type="journal article" date="2023" name="Microbiol. Spectr.">
        <title>Symbiosis of Carpenter Bees with Uncharacterized Lactic Acid Bacteria Showing NAD Auxotrophy.</title>
        <authorList>
            <person name="Kawasaki S."/>
            <person name="Ozawa K."/>
            <person name="Mori T."/>
            <person name="Yamamoto A."/>
            <person name="Ito M."/>
            <person name="Ohkuma M."/>
            <person name="Sakamoto M."/>
            <person name="Matsutani M."/>
        </authorList>
    </citation>
    <scope>NUCLEOTIDE SEQUENCE [LARGE SCALE GENOMIC DNA]</scope>
    <source>
        <strain evidence="1 2">KimC2</strain>
    </source>
</reference>
<protein>
    <recommendedName>
        <fullName evidence="3">DUF2508 domain-containing protein</fullName>
    </recommendedName>
</protein>
<organism evidence="1 2">
    <name type="scientific">Xylocopilactobacillus apis</name>
    <dbReference type="NCBI Taxonomy" id="2932183"/>
    <lineage>
        <taxon>Bacteria</taxon>
        <taxon>Bacillati</taxon>
        <taxon>Bacillota</taxon>
        <taxon>Bacilli</taxon>
        <taxon>Lactobacillales</taxon>
        <taxon>Lactobacillaceae</taxon>
        <taxon>Xylocopilactobacillus</taxon>
    </lineage>
</organism>
<sequence>MRKIRNIDAVYNKQLFAAIQQQLSAIKKLEHYDELAIDQNEQMQAVEIVHKHLYYFYLRHLRQEKVMVREVINEKEKQVEVVFGTSGK</sequence>
<evidence type="ECO:0008006" key="3">
    <source>
        <dbReference type="Google" id="ProtNLM"/>
    </source>
</evidence>